<sequence>MTSTSNRSTSSPPGDEDALKAIHDPFGHGHEGRIGVDRETFARRKGIAAVLHQFATRGLKALEAAQYEYLITHGFYTTEELEDHPGRPTPKDIQSPDVLDLEKQARADAALAEHIKKVDAERWRRRSGRIVRWEVIRCEKQPPQAQRAVSWAFQDPESGSETEDEAGEEREGEREREREGSGRGGFRGGRGRGGGGG</sequence>
<evidence type="ECO:0000313" key="2">
    <source>
        <dbReference type="EMBL" id="CAF9923058.1"/>
    </source>
</evidence>
<comment type="caution">
    <text evidence="2">The sequence shown here is derived from an EMBL/GenBank/DDBJ whole genome shotgun (WGS) entry which is preliminary data.</text>
</comment>
<reference evidence="2" key="1">
    <citation type="submission" date="2021-03" db="EMBL/GenBank/DDBJ databases">
        <authorList>
            <person name="Tagirdzhanova G."/>
        </authorList>
    </citation>
    <scope>NUCLEOTIDE SEQUENCE</scope>
</reference>
<evidence type="ECO:0000256" key="1">
    <source>
        <dbReference type="SAM" id="MobiDB-lite"/>
    </source>
</evidence>
<organism evidence="2 3">
    <name type="scientific">Heterodermia speciosa</name>
    <dbReference type="NCBI Taxonomy" id="116794"/>
    <lineage>
        <taxon>Eukaryota</taxon>
        <taxon>Fungi</taxon>
        <taxon>Dikarya</taxon>
        <taxon>Ascomycota</taxon>
        <taxon>Pezizomycotina</taxon>
        <taxon>Lecanoromycetes</taxon>
        <taxon>OSLEUM clade</taxon>
        <taxon>Lecanoromycetidae</taxon>
        <taxon>Caliciales</taxon>
        <taxon>Physciaceae</taxon>
        <taxon>Heterodermia</taxon>
    </lineage>
</organism>
<feature type="region of interest" description="Disordered" evidence="1">
    <location>
        <begin position="143"/>
        <end position="197"/>
    </location>
</feature>
<gene>
    <name evidence="2" type="ORF">HETSPECPRED_005229</name>
</gene>
<name>A0A8H3FEM6_9LECA</name>
<feature type="region of interest" description="Disordered" evidence="1">
    <location>
        <begin position="1"/>
        <end position="20"/>
    </location>
</feature>
<dbReference type="AlphaFoldDB" id="A0A8H3FEM6"/>
<dbReference type="OrthoDB" id="10564524at2759"/>
<dbReference type="Proteomes" id="UP000664521">
    <property type="component" value="Unassembled WGS sequence"/>
</dbReference>
<proteinExistence type="predicted"/>
<feature type="compositionally biased region" description="Gly residues" evidence="1">
    <location>
        <begin position="182"/>
        <end position="197"/>
    </location>
</feature>
<protein>
    <submittedName>
        <fullName evidence="2">Uncharacterized protein</fullName>
    </submittedName>
</protein>
<dbReference type="EMBL" id="CAJPDS010000032">
    <property type="protein sequence ID" value="CAF9923058.1"/>
    <property type="molecule type" value="Genomic_DNA"/>
</dbReference>
<keyword evidence="3" id="KW-1185">Reference proteome</keyword>
<feature type="compositionally biased region" description="Low complexity" evidence="1">
    <location>
        <begin position="1"/>
        <end position="11"/>
    </location>
</feature>
<accession>A0A8H3FEM6</accession>
<feature type="compositionally biased region" description="Acidic residues" evidence="1">
    <location>
        <begin position="158"/>
        <end position="168"/>
    </location>
</feature>
<feature type="compositionally biased region" description="Basic and acidic residues" evidence="1">
    <location>
        <begin position="169"/>
        <end position="181"/>
    </location>
</feature>
<evidence type="ECO:0000313" key="3">
    <source>
        <dbReference type="Proteomes" id="UP000664521"/>
    </source>
</evidence>